<dbReference type="EMBL" id="HG721867">
    <property type="protein sequence ID" value="CDJ60513.1"/>
    <property type="molecule type" value="Genomic_DNA"/>
</dbReference>
<dbReference type="OMA" id="RVIQIEV"/>
<sequence>MSGSEEEGIQTESRSPIRAQRTPSSLAESSSNSNTGREKLTSSQRICQLLLERHGSRITQLLLQNEEGKQLLRAFLALSFSPAAQEGGNCLVRIIERDPESLLPLLLKKSGEKSVARGLAVCLLRGVSNATAEDLKPVVAALSEAILEPLGEQAEAQKPAGGTEESSPSADLIAGADDDDGTDKRPDEQAAGGEELLRRPSRVQELIREQQRRCQQQQQQQQLLRQRSSFVRDSAEGSRASRDTDEGKSRKLHERLLIEALIFATSETSSPEAAELCEKLVDFSPGVLTRVIKIEVSRNAAEPPATSPTAAGSGAAETS</sequence>
<feature type="region of interest" description="Disordered" evidence="1">
    <location>
        <begin position="297"/>
        <end position="319"/>
    </location>
</feature>
<dbReference type="RefSeq" id="XP_013337163.1">
    <property type="nucleotide sequence ID" value="XM_013481709.1"/>
</dbReference>
<dbReference type="GeneID" id="25337127"/>
<feature type="region of interest" description="Disordered" evidence="1">
    <location>
        <begin position="154"/>
        <end position="249"/>
    </location>
</feature>
<dbReference type="Proteomes" id="UP000030763">
    <property type="component" value="Unassembled WGS sequence"/>
</dbReference>
<feature type="compositionally biased region" description="Basic and acidic residues" evidence="1">
    <location>
        <begin position="233"/>
        <end position="249"/>
    </location>
</feature>
<dbReference type="VEuPathDB" id="ToxoDB:EMWEY_00031410"/>
<feature type="compositionally biased region" description="Low complexity" evidence="1">
    <location>
        <begin position="24"/>
        <end position="33"/>
    </location>
</feature>
<evidence type="ECO:0000313" key="3">
    <source>
        <dbReference type="Proteomes" id="UP000030763"/>
    </source>
</evidence>
<feature type="region of interest" description="Disordered" evidence="1">
    <location>
        <begin position="1"/>
        <end position="40"/>
    </location>
</feature>
<feature type="compositionally biased region" description="Low complexity" evidence="1">
    <location>
        <begin position="213"/>
        <end position="227"/>
    </location>
</feature>
<reference evidence="2" key="2">
    <citation type="submission" date="2013-10" db="EMBL/GenBank/DDBJ databases">
        <authorList>
            <person name="Aslett M."/>
        </authorList>
    </citation>
    <scope>NUCLEOTIDE SEQUENCE [LARGE SCALE GENOMIC DNA]</scope>
    <source>
        <strain evidence="2">Weybridge</strain>
    </source>
</reference>
<dbReference type="OrthoDB" id="347703at2759"/>
<evidence type="ECO:0000313" key="2">
    <source>
        <dbReference type="EMBL" id="CDJ60513.1"/>
    </source>
</evidence>
<feature type="compositionally biased region" description="Low complexity" evidence="1">
    <location>
        <begin position="300"/>
        <end position="319"/>
    </location>
</feature>
<gene>
    <name evidence="2" type="ORF">EMWEY_00031410</name>
</gene>
<accession>U6MBT4</accession>
<protein>
    <submittedName>
        <fullName evidence="2">Uncharacterized protein</fullName>
    </submittedName>
</protein>
<dbReference type="AlphaFoldDB" id="U6MBT4"/>
<evidence type="ECO:0000256" key="1">
    <source>
        <dbReference type="SAM" id="MobiDB-lite"/>
    </source>
</evidence>
<keyword evidence="3" id="KW-1185">Reference proteome</keyword>
<organism evidence="2 3">
    <name type="scientific">Eimeria maxima</name>
    <name type="common">Coccidian parasite</name>
    <dbReference type="NCBI Taxonomy" id="5804"/>
    <lineage>
        <taxon>Eukaryota</taxon>
        <taxon>Sar</taxon>
        <taxon>Alveolata</taxon>
        <taxon>Apicomplexa</taxon>
        <taxon>Conoidasida</taxon>
        <taxon>Coccidia</taxon>
        <taxon>Eucoccidiorida</taxon>
        <taxon>Eimeriorina</taxon>
        <taxon>Eimeriidae</taxon>
        <taxon>Eimeria</taxon>
    </lineage>
</organism>
<name>U6MBT4_EIMMA</name>
<proteinExistence type="predicted"/>
<reference evidence="2" key="1">
    <citation type="submission" date="2013-10" db="EMBL/GenBank/DDBJ databases">
        <title>Genomic analysis of the causative agents of coccidiosis in chickens.</title>
        <authorList>
            <person name="Reid A.J."/>
            <person name="Blake D."/>
            <person name="Billington K."/>
            <person name="Browne H."/>
            <person name="Dunn M."/>
            <person name="Hung S."/>
            <person name="Kawahara F."/>
            <person name="Miranda-Saavedra D."/>
            <person name="Mourier T."/>
            <person name="Nagra H."/>
            <person name="Otto T.D."/>
            <person name="Rawlings N."/>
            <person name="Sanchez A."/>
            <person name="Sanders M."/>
            <person name="Subramaniam C."/>
            <person name="Tay Y."/>
            <person name="Dear P."/>
            <person name="Doerig C."/>
            <person name="Gruber A."/>
            <person name="Parkinson J."/>
            <person name="Shirley M."/>
            <person name="Wan K.L."/>
            <person name="Berriman M."/>
            <person name="Tomley F."/>
            <person name="Pain A."/>
        </authorList>
    </citation>
    <scope>NUCLEOTIDE SEQUENCE [LARGE SCALE GENOMIC DNA]</scope>
    <source>
        <strain evidence="2">Weybridge</strain>
    </source>
</reference>